<dbReference type="PANTHER" id="PTHR30193">
    <property type="entry name" value="ABC TRANSPORTER PERMEASE PROTEIN"/>
    <property type="match status" value="1"/>
</dbReference>
<gene>
    <name evidence="9" type="ORF">GTC6_20915</name>
</gene>
<dbReference type="Gene3D" id="1.10.3720.10">
    <property type="entry name" value="MetI-like"/>
    <property type="match status" value="1"/>
</dbReference>
<organism evidence="9 10">
    <name type="scientific">Gordonia terrae C-6</name>
    <dbReference type="NCBI Taxonomy" id="1316928"/>
    <lineage>
        <taxon>Bacteria</taxon>
        <taxon>Bacillati</taxon>
        <taxon>Actinomycetota</taxon>
        <taxon>Actinomycetes</taxon>
        <taxon>Mycobacteriales</taxon>
        <taxon>Gordoniaceae</taxon>
        <taxon>Gordonia</taxon>
    </lineage>
</organism>
<feature type="transmembrane region" description="Helical" evidence="7">
    <location>
        <begin position="41"/>
        <end position="59"/>
    </location>
</feature>
<evidence type="ECO:0000259" key="8">
    <source>
        <dbReference type="PROSITE" id="PS50928"/>
    </source>
</evidence>
<comment type="caution">
    <text evidence="9">The sequence shown here is derived from an EMBL/GenBank/DDBJ whole genome shotgun (WGS) entry which is preliminary data.</text>
</comment>
<dbReference type="InterPro" id="IPR035906">
    <property type="entry name" value="MetI-like_sf"/>
</dbReference>
<dbReference type="EMBL" id="AQPW01000040">
    <property type="protein sequence ID" value="EON30775.1"/>
    <property type="molecule type" value="Genomic_DNA"/>
</dbReference>
<dbReference type="RefSeq" id="WP_010844564.1">
    <property type="nucleotide sequence ID" value="NZ_AQPW01000040.1"/>
</dbReference>
<evidence type="ECO:0000313" key="10">
    <source>
        <dbReference type="Proteomes" id="UP000013569"/>
    </source>
</evidence>
<keyword evidence="5 7" id="KW-1133">Transmembrane helix</keyword>
<accession>R7Y444</accession>
<name>R7Y444_9ACTN</name>
<dbReference type="GO" id="GO:0005886">
    <property type="term" value="C:plasma membrane"/>
    <property type="evidence" value="ECO:0007669"/>
    <property type="project" value="UniProtKB-SubCell"/>
</dbReference>
<dbReference type="SUPFAM" id="SSF161098">
    <property type="entry name" value="MetI-like"/>
    <property type="match status" value="1"/>
</dbReference>
<keyword evidence="6 7" id="KW-0472">Membrane</keyword>
<dbReference type="Proteomes" id="UP000013569">
    <property type="component" value="Unassembled WGS sequence"/>
</dbReference>
<dbReference type="InterPro" id="IPR051393">
    <property type="entry name" value="ABC_transporter_permease"/>
</dbReference>
<keyword evidence="4 7" id="KW-0812">Transmembrane</keyword>
<dbReference type="CDD" id="cd06261">
    <property type="entry name" value="TM_PBP2"/>
    <property type="match status" value="1"/>
</dbReference>
<reference evidence="9 10" key="1">
    <citation type="journal article" date="2013" name="Genome Announc.">
        <title>Draft Genome Sequence of a Benzothiophene-Desulfurizing Bacterium, Gordona terrae Strain C-6.</title>
        <authorList>
            <person name="Wang W."/>
            <person name="Ma T."/>
            <person name="Ren Y."/>
            <person name="Li G."/>
        </authorList>
    </citation>
    <scope>NUCLEOTIDE SEQUENCE [LARGE SCALE GENOMIC DNA]</scope>
    <source>
        <strain evidence="9 10">C-6</strain>
    </source>
</reference>
<evidence type="ECO:0000256" key="6">
    <source>
        <dbReference type="ARBA" id="ARBA00023136"/>
    </source>
</evidence>
<evidence type="ECO:0000256" key="4">
    <source>
        <dbReference type="ARBA" id="ARBA00022692"/>
    </source>
</evidence>
<feature type="domain" description="ABC transmembrane type-1" evidence="8">
    <location>
        <begin position="102"/>
        <end position="312"/>
    </location>
</feature>
<dbReference type="InterPro" id="IPR000515">
    <property type="entry name" value="MetI-like"/>
</dbReference>
<feature type="transmembrane region" description="Helical" evidence="7">
    <location>
        <begin position="291"/>
        <end position="315"/>
    </location>
</feature>
<feature type="transmembrane region" description="Helical" evidence="7">
    <location>
        <begin position="187"/>
        <end position="212"/>
    </location>
</feature>
<keyword evidence="2 7" id="KW-0813">Transport</keyword>
<feature type="transmembrane region" description="Helical" evidence="7">
    <location>
        <begin position="140"/>
        <end position="160"/>
    </location>
</feature>
<dbReference type="AlphaFoldDB" id="R7Y444"/>
<comment type="subcellular location">
    <subcellularLocation>
        <location evidence="1 7">Cell membrane</location>
        <topology evidence="1 7">Multi-pass membrane protein</topology>
    </subcellularLocation>
</comment>
<evidence type="ECO:0000256" key="1">
    <source>
        <dbReference type="ARBA" id="ARBA00004651"/>
    </source>
</evidence>
<dbReference type="PROSITE" id="PS50928">
    <property type="entry name" value="ABC_TM1"/>
    <property type="match status" value="1"/>
</dbReference>
<evidence type="ECO:0000256" key="5">
    <source>
        <dbReference type="ARBA" id="ARBA00022989"/>
    </source>
</evidence>
<sequence length="325" mass="35361">MFVLDSEVAPPIRVDPAPASAITETGRQRHSRRRRRLGRSALPYLYLLPAIAMLAVWIYRPLGQAVQLSFHSWNLLPTSEMVGVGGANYRRLAEIPAVGDSLLRTGEVILGLLPFSVVVPVMVAFAARGITGRIRTVYQAVIFAPFLVAPVASAAAWRWLAEPEAGVINRTLGLEVNWINDTRTAQLAIIVITGWHIIGFAVLVVSAGIANVNPDYDEAARVDGATRGQIDRWITLPLLSPSLLLLTLLTVILSAQWTFPLIDTLTQGGPSGSTTNVYYLLWEYGFQTFDAGMSAAVGVVAFVLFGLLAAGLMRLTEKVTFHDDR</sequence>
<evidence type="ECO:0000313" key="9">
    <source>
        <dbReference type="EMBL" id="EON30775.1"/>
    </source>
</evidence>
<keyword evidence="3" id="KW-1003">Cell membrane</keyword>
<dbReference type="GO" id="GO:0055085">
    <property type="term" value="P:transmembrane transport"/>
    <property type="evidence" value="ECO:0007669"/>
    <property type="project" value="InterPro"/>
</dbReference>
<evidence type="ECO:0000256" key="3">
    <source>
        <dbReference type="ARBA" id="ARBA00022475"/>
    </source>
</evidence>
<dbReference type="Pfam" id="PF00528">
    <property type="entry name" value="BPD_transp_1"/>
    <property type="match status" value="1"/>
</dbReference>
<comment type="similarity">
    <text evidence="7">Belongs to the binding-protein-dependent transport system permease family.</text>
</comment>
<protein>
    <submittedName>
        <fullName evidence="9">ABC transporter permease</fullName>
    </submittedName>
</protein>
<evidence type="ECO:0000256" key="2">
    <source>
        <dbReference type="ARBA" id="ARBA00022448"/>
    </source>
</evidence>
<dbReference type="PANTHER" id="PTHR30193:SF45">
    <property type="entry name" value="ABC TRANSPORTER PERMEASE PROTEIN"/>
    <property type="match status" value="1"/>
</dbReference>
<feature type="transmembrane region" description="Helical" evidence="7">
    <location>
        <begin position="233"/>
        <end position="255"/>
    </location>
</feature>
<evidence type="ECO:0000256" key="7">
    <source>
        <dbReference type="RuleBase" id="RU363032"/>
    </source>
</evidence>
<dbReference type="PATRIC" id="fig|1316928.3.peg.4226"/>
<proteinExistence type="inferred from homology"/>
<feature type="transmembrane region" description="Helical" evidence="7">
    <location>
        <begin position="108"/>
        <end position="128"/>
    </location>
</feature>